<dbReference type="AlphaFoldDB" id="A0A0G1QWQ5"/>
<dbReference type="EMBL" id="LCLS01000005">
    <property type="protein sequence ID" value="KKU22223.1"/>
    <property type="molecule type" value="Genomic_DNA"/>
</dbReference>
<gene>
    <name evidence="2" type="ORF">UX31_C0005G0033</name>
</gene>
<accession>A0A0G1QWQ5</accession>
<evidence type="ECO:0000256" key="1">
    <source>
        <dbReference type="SAM" id="Phobius"/>
    </source>
</evidence>
<feature type="transmembrane region" description="Helical" evidence="1">
    <location>
        <begin position="12"/>
        <end position="31"/>
    </location>
</feature>
<evidence type="ECO:0000313" key="2">
    <source>
        <dbReference type="EMBL" id="KKU22223.1"/>
    </source>
</evidence>
<comment type="caution">
    <text evidence="2">The sequence shown here is derived from an EMBL/GenBank/DDBJ whole genome shotgun (WGS) entry which is preliminary data.</text>
</comment>
<dbReference type="Proteomes" id="UP000034107">
    <property type="component" value="Unassembled WGS sequence"/>
</dbReference>
<keyword evidence="1" id="KW-0812">Transmembrane</keyword>
<protein>
    <submittedName>
        <fullName evidence="2">Uncharacterized protein</fullName>
    </submittedName>
</protein>
<sequence>MIAWPILKDWQSTSAALIFTGLLYELVPAVHLRMKDPIRPKPIWGAVPNCLASAVMNIIASVVLVALLAATGVLALWPGNGIWLRRARQ</sequence>
<evidence type="ECO:0000313" key="3">
    <source>
        <dbReference type="Proteomes" id="UP000034107"/>
    </source>
</evidence>
<reference evidence="2 3" key="1">
    <citation type="journal article" date="2015" name="Nature">
        <title>rRNA introns, odd ribosomes, and small enigmatic genomes across a large radiation of phyla.</title>
        <authorList>
            <person name="Brown C.T."/>
            <person name="Hug L.A."/>
            <person name="Thomas B.C."/>
            <person name="Sharon I."/>
            <person name="Castelle C.J."/>
            <person name="Singh A."/>
            <person name="Wilkins M.J."/>
            <person name="Williams K.H."/>
            <person name="Banfield J.F."/>
        </authorList>
    </citation>
    <scope>NUCLEOTIDE SEQUENCE [LARGE SCALE GENOMIC DNA]</scope>
</reference>
<proteinExistence type="predicted"/>
<name>A0A0G1QWQ5_9BACT</name>
<feature type="transmembrane region" description="Helical" evidence="1">
    <location>
        <begin position="51"/>
        <end position="77"/>
    </location>
</feature>
<keyword evidence="1" id="KW-1133">Transmembrane helix</keyword>
<organism evidence="2 3">
    <name type="scientific">Candidatus Nomurabacteria bacterium GW2011_GWA1_46_11</name>
    <dbReference type="NCBI Taxonomy" id="1618732"/>
    <lineage>
        <taxon>Bacteria</taxon>
        <taxon>Candidatus Nomuraibacteriota</taxon>
    </lineage>
</organism>
<keyword evidence="1" id="KW-0472">Membrane</keyword>